<gene>
    <name evidence="5" type="ORF">HGA15_14830</name>
</gene>
<evidence type="ECO:0000256" key="1">
    <source>
        <dbReference type="ARBA" id="ARBA00022612"/>
    </source>
</evidence>
<dbReference type="InterPro" id="IPR054613">
    <property type="entry name" value="Peptidase_S78_dom"/>
</dbReference>
<evidence type="ECO:0000259" key="4">
    <source>
        <dbReference type="Pfam" id="PF04586"/>
    </source>
</evidence>
<evidence type="ECO:0000313" key="5">
    <source>
        <dbReference type="EMBL" id="NKY57404.1"/>
    </source>
</evidence>
<keyword evidence="3" id="KW-0378">Hydrolase</keyword>
<organism evidence="5 6">
    <name type="scientific">Nocardia flavorosea</name>
    <dbReference type="NCBI Taxonomy" id="53429"/>
    <lineage>
        <taxon>Bacteria</taxon>
        <taxon>Bacillati</taxon>
        <taxon>Actinomycetota</taxon>
        <taxon>Actinomycetes</taxon>
        <taxon>Mycobacteriales</taxon>
        <taxon>Nocardiaceae</taxon>
        <taxon>Nocardia</taxon>
    </lineage>
</organism>
<protein>
    <recommendedName>
        <fullName evidence="4">Prohead serine protease domain-containing protein</fullName>
    </recommendedName>
</protein>
<comment type="caution">
    <text evidence="5">The sequence shown here is derived from an EMBL/GenBank/DDBJ whole genome shotgun (WGS) entry which is preliminary data.</text>
</comment>
<proteinExistence type="predicted"/>
<keyword evidence="6" id="KW-1185">Reference proteome</keyword>
<dbReference type="RefSeq" id="WP_062976029.1">
    <property type="nucleotide sequence ID" value="NZ_JAAXOT010000006.1"/>
</dbReference>
<accession>A0A846YID9</accession>
<evidence type="ECO:0000256" key="3">
    <source>
        <dbReference type="ARBA" id="ARBA00022801"/>
    </source>
</evidence>
<sequence>MAVTKYRERTITSAPLELRSADIHDEHHGRRLFGVVAPFDSPEIINDGYGKFRERIQRGAFKRTLRDQAPERIPMLFGHDTRSVPVGKYEALAEGPEGLEVDGYIFRSREDVREAAEAGVLQASIGFQVLDEVWMLDGERLHGDAIWRNLRNPDVLVDRILTSVRLREISLVPIPAYSKTHVGVRDTTTTISVAEARSKLLRLSLRTRTK</sequence>
<reference evidence="5 6" key="1">
    <citation type="submission" date="2020-04" db="EMBL/GenBank/DDBJ databases">
        <title>MicrobeNet Type strains.</title>
        <authorList>
            <person name="Nicholson A.C."/>
        </authorList>
    </citation>
    <scope>NUCLEOTIDE SEQUENCE [LARGE SCALE GENOMIC DNA]</scope>
    <source>
        <strain evidence="5 6">JCM 3332</strain>
    </source>
</reference>
<dbReference type="GO" id="GO:0006508">
    <property type="term" value="P:proteolysis"/>
    <property type="evidence" value="ECO:0007669"/>
    <property type="project" value="UniProtKB-KW"/>
</dbReference>
<dbReference type="Pfam" id="PF04586">
    <property type="entry name" value="Peptidase_S78"/>
    <property type="match status" value="1"/>
</dbReference>
<keyword evidence="2" id="KW-0645">Protease</keyword>
<feature type="domain" description="Prohead serine protease" evidence="4">
    <location>
        <begin position="47"/>
        <end position="186"/>
    </location>
</feature>
<keyword evidence="1" id="KW-1188">Viral release from host cell</keyword>
<dbReference type="Proteomes" id="UP000570678">
    <property type="component" value="Unassembled WGS sequence"/>
</dbReference>
<dbReference type="GO" id="GO:0008233">
    <property type="term" value="F:peptidase activity"/>
    <property type="evidence" value="ECO:0007669"/>
    <property type="project" value="UniProtKB-KW"/>
</dbReference>
<evidence type="ECO:0000256" key="2">
    <source>
        <dbReference type="ARBA" id="ARBA00022670"/>
    </source>
</evidence>
<evidence type="ECO:0000313" key="6">
    <source>
        <dbReference type="Proteomes" id="UP000570678"/>
    </source>
</evidence>
<name>A0A846YID9_9NOCA</name>
<dbReference type="AlphaFoldDB" id="A0A846YID9"/>
<dbReference type="EMBL" id="JAAXOT010000006">
    <property type="protein sequence ID" value="NKY57404.1"/>
    <property type="molecule type" value="Genomic_DNA"/>
</dbReference>